<evidence type="ECO:0000256" key="3">
    <source>
        <dbReference type="ARBA" id="ARBA00022516"/>
    </source>
</evidence>
<keyword evidence="13" id="KW-1185">Reference proteome</keyword>
<keyword evidence="12" id="KW-0808">Transferase</keyword>
<sequence length="309" mass="33899">MKKILIIANPGSGKGKAVSYAEQLAEVLIESYNVEIEQRVTEKPQDAYEWAKTTSSKDRDTIICLGGDGTVNEVISGLMQNQHPPHFAFLPLGTVNDLARSLGISLNPEKAIQQFRFLEQKKLDVGQVNDQYFVNVLALGAIPSAVLETESKIKNKIGSLAYFFDGVKAMFEEENFDLSITVDDEESYQIQTNLLLLTLTSSVGGMENILSKDHLFDGYGHLYAFKGSLAVSSLMTFIEEKGLPSHEVDNDSLLSLVGKSFKLKANDSNKAKAIKANIDGDEGPILPLTIAIHAHALSIWVPKRIKTKA</sequence>
<protein>
    <submittedName>
        <fullName evidence="12">Lipid kinase, YegS/Rv2252/BmrU family</fullName>
    </submittedName>
</protein>
<dbReference type="GO" id="GO:0004143">
    <property type="term" value="F:ATP-dependent diacylglycerol kinase activity"/>
    <property type="evidence" value="ECO:0007669"/>
    <property type="project" value="TreeGrafter"/>
</dbReference>
<dbReference type="InterPro" id="IPR016064">
    <property type="entry name" value="NAD/diacylglycerol_kinase_sf"/>
</dbReference>
<keyword evidence="4" id="KW-0479">Metal-binding</keyword>
<dbReference type="PANTHER" id="PTHR12358:SF106">
    <property type="entry name" value="LIPID KINASE YEGS"/>
    <property type="match status" value="1"/>
</dbReference>
<comment type="similarity">
    <text evidence="2">Belongs to the diacylglycerol/lipid kinase family.</text>
</comment>
<dbReference type="RefSeq" id="WP_090289345.1">
    <property type="nucleotide sequence ID" value="NZ_FNCK01000002.1"/>
</dbReference>
<evidence type="ECO:0000256" key="2">
    <source>
        <dbReference type="ARBA" id="ARBA00005983"/>
    </source>
</evidence>
<evidence type="ECO:0000313" key="12">
    <source>
        <dbReference type="EMBL" id="SDG03542.1"/>
    </source>
</evidence>
<dbReference type="STRING" id="120956.SAMN05421791_102267"/>
<dbReference type="InterPro" id="IPR017438">
    <property type="entry name" value="ATP-NAD_kinase_N"/>
</dbReference>
<proteinExistence type="inferred from homology"/>
<dbReference type="Gene3D" id="3.40.50.10330">
    <property type="entry name" value="Probable inorganic polyphosphate/atp-NAD kinase, domain 1"/>
    <property type="match status" value="1"/>
</dbReference>
<accession>A0A1G7QYC8</accession>
<feature type="domain" description="DAGKc" evidence="11">
    <location>
        <begin position="1"/>
        <end position="132"/>
    </location>
</feature>
<dbReference type="GO" id="GO:0005524">
    <property type="term" value="F:ATP binding"/>
    <property type="evidence" value="ECO:0007669"/>
    <property type="project" value="UniProtKB-KW"/>
</dbReference>
<dbReference type="InterPro" id="IPR050187">
    <property type="entry name" value="Lipid_Phosphate_FormReg"/>
</dbReference>
<evidence type="ECO:0000256" key="6">
    <source>
        <dbReference type="ARBA" id="ARBA00022840"/>
    </source>
</evidence>
<dbReference type="GO" id="GO:0005886">
    <property type="term" value="C:plasma membrane"/>
    <property type="evidence" value="ECO:0007669"/>
    <property type="project" value="TreeGrafter"/>
</dbReference>
<dbReference type="Gene3D" id="2.60.200.40">
    <property type="match status" value="1"/>
</dbReference>
<evidence type="ECO:0000256" key="4">
    <source>
        <dbReference type="ARBA" id="ARBA00022723"/>
    </source>
</evidence>
<evidence type="ECO:0000256" key="7">
    <source>
        <dbReference type="ARBA" id="ARBA00022842"/>
    </source>
</evidence>
<reference evidence="12 13" key="1">
    <citation type="submission" date="2016-10" db="EMBL/GenBank/DDBJ databases">
        <authorList>
            <person name="de Groot N.N."/>
        </authorList>
    </citation>
    <scope>NUCLEOTIDE SEQUENCE [LARGE SCALE GENOMIC DNA]</scope>
    <source>
        <strain evidence="12 13">ATCC BAA-466</strain>
    </source>
</reference>
<gene>
    <name evidence="12" type="ORF">SAMN05421791_102267</name>
</gene>
<dbReference type="SMART" id="SM00046">
    <property type="entry name" value="DAGKc"/>
    <property type="match status" value="1"/>
</dbReference>
<dbReference type="GO" id="GO:0008654">
    <property type="term" value="P:phospholipid biosynthetic process"/>
    <property type="evidence" value="ECO:0007669"/>
    <property type="project" value="UniProtKB-KW"/>
</dbReference>
<dbReference type="EMBL" id="FNCK01000002">
    <property type="protein sequence ID" value="SDG03542.1"/>
    <property type="molecule type" value="Genomic_DNA"/>
</dbReference>
<evidence type="ECO:0000259" key="11">
    <source>
        <dbReference type="PROSITE" id="PS50146"/>
    </source>
</evidence>
<organism evidence="12 13">
    <name type="scientific">Facklamia miroungae</name>
    <dbReference type="NCBI Taxonomy" id="120956"/>
    <lineage>
        <taxon>Bacteria</taxon>
        <taxon>Bacillati</taxon>
        <taxon>Bacillota</taxon>
        <taxon>Bacilli</taxon>
        <taxon>Lactobacillales</taxon>
        <taxon>Aerococcaceae</taxon>
        <taxon>Facklamia</taxon>
    </lineage>
</organism>
<keyword evidence="8" id="KW-0443">Lipid metabolism</keyword>
<dbReference type="InterPro" id="IPR001206">
    <property type="entry name" value="Diacylglycerol_kinase_cat_dom"/>
</dbReference>
<keyword evidence="10" id="KW-1208">Phospholipid metabolism</keyword>
<comment type="cofactor">
    <cofactor evidence="1">
        <name>Mg(2+)</name>
        <dbReference type="ChEBI" id="CHEBI:18420"/>
    </cofactor>
</comment>
<dbReference type="SUPFAM" id="SSF111331">
    <property type="entry name" value="NAD kinase/diacylglycerol kinase-like"/>
    <property type="match status" value="1"/>
</dbReference>
<dbReference type="Pfam" id="PF00781">
    <property type="entry name" value="DAGK_cat"/>
    <property type="match status" value="1"/>
</dbReference>
<dbReference type="NCBIfam" id="TIGR00147">
    <property type="entry name" value="YegS/Rv2252/BmrU family lipid kinase"/>
    <property type="match status" value="1"/>
</dbReference>
<name>A0A1G7QYC8_9LACT</name>
<evidence type="ECO:0000256" key="5">
    <source>
        <dbReference type="ARBA" id="ARBA00022741"/>
    </source>
</evidence>
<evidence type="ECO:0000256" key="9">
    <source>
        <dbReference type="ARBA" id="ARBA00023209"/>
    </source>
</evidence>
<keyword evidence="9" id="KW-0594">Phospholipid biosynthesis</keyword>
<keyword evidence="7" id="KW-0460">Magnesium</keyword>
<dbReference type="PANTHER" id="PTHR12358">
    <property type="entry name" value="SPHINGOSINE KINASE"/>
    <property type="match status" value="1"/>
</dbReference>
<dbReference type="OrthoDB" id="142078at2"/>
<evidence type="ECO:0000256" key="1">
    <source>
        <dbReference type="ARBA" id="ARBA00001946"/>
    </source>
</evidence>
<keyword evidence="5" id="KW-0547">Nucleotide-binding</keyword>
<evidence type="ECO:0000256" key="8">
    <source>
        <dbReference type="ARBA" id="ARBA00023098"/>
    </source>
</evidence>
<dbReference type="GO" id="GO:0046872">
    <property type="term" value="F:metal ion binding"/>
    <property type="evidence" value="ECO:0007669"/>
    <property type="project" value="UniProtKB-KW"/>
</dbReference>
<keyword evidence="6" id="KW-0067">ATP-binding</keyword>
<dbReference type="InterPro" id="IPR005218">
    <property type="entry name" value="Diacylglycerol/lipid_kinase"/>
</dbReference>
<keyword evidence="3" id="KW-0444">Lipid biosynthesis</keyword>
<evidence type="ECO:0000256" key="10">
    <source>
        <dbReference type="ARBA" id="ARBA00023264"/>
    </source>
</evidence>
<dbReference type="AlphaFoldDB" id="A0A1G7QYC8"/>
<keyword evidence="12" id="KW-0418">Kinase</keyword>
<evidence type="ECO:0000313" key="13">
    <source>
        <dbReference type="Proteomes" id="UP000199708"/>
    </source>
</evidence>
<dbReference type="Proteomes" id="UP000199708">
    <property type="component" value="Unassembled WGS sequence"/>
</dbReference>
<dbReference type="PROSITE" id="PS50146">
    <property type="entry name" value="DAGK"/>
    <property type="match status" value="1"/>
</dbReference>